<protein>
    <submittedName>
        <fullName evidence="7">Probable inactive L-type lectin-domain containing receptor kinase III.1</fullName>
    </submittedName>
</protein>
<reference evidence="6" key="1">
    <citation type="journal article" date="2014" name="Nat. Commun.">
        <title>The emerging biofuel crop Camelina sativa retains a highly undifferentiated hexaploid genome structure.</title>
        <authorList>
            <person name="Kagale S."/>
            <person name="Koh C."/>
            <person name="Nixon J."/>
            <person name="Bollina V."/>
            <person name="Clarke W.E."/>
            <person name="Tuteja R."/>
            <person name="Spillane C."/>
            <person name="Robinson S.J."/>
            <person name="Links M.G."/>
            <person name="Clarke C."/>
            <person name="Higgins E.E."/>
            <person name="Huebert T."/>
            <person name="Sharpe A.G."/>
            <person name="Parkin I.A."/>
        </authorList>
    </citation>
    <scope>NUCLEOTIDE SEQUENCE [LARGE SCALE GENOMIC DNA]</scope>
    <source>
        <strain evidence="6">cv. DH55</strain>
    </source>
</reference>
<dbReference type="RefSeq" id="XP_010480377.2">
    <property type="nucleotide sequence ID" value="XM_010482075.2"/>
</dbReference>
<evidence type="ECO:0000313" key="6">
    <source>
        <dbReference type="Proteomes" id="UP000694864"/>
    </source>
</evidence>
<dbReference type="PROSITE" id="PS00307">
    <property type="entry name" value="LECTIN_LEGUME_BETA"/>
    <property type="match status" value="1"/>
</dbReference>
<evidence type="ECO:0000256" key="3">
    <source>
        <dbReference type="ARBA" id="ARBA00047899"/>
    </source>
</evidence>
<keyword evidence="7" id="KW-0675">Receptor</keyword>
<dbReference type="Pfam" id="PF00139">
    <property type="entry name" value="Lectin_legB"/>
    <property type="match status" value="1"/>
</dbReference>
<accession>A0ABM0X484</accession>
<evidence type="ECO:0000313" key="7">
    <source>
        <dbReference type="RefSeq" id="XP_010480377.2"/>
    </source>
</evidence>
<dbReference type="CDD" id="cd06899">
    <property type="entry name" value="lectin_legume_LecRK_Arcelin_ConA"/>
    <property type="match status" value="1"/>
</dbReference>
<dbReference type="GeneID" id="104759106"/>
<dbReference type="PANTHER" id="PTHR32401:SF51">
    <property type="entry name" value="NON-SPECIFIC SERINE_THREONINE PROTEIN KINASE"/>
    <property type="match status" value="1"/>
</dbReference>
<proteinExistence type="inferred from homology"/>
<sequence>MKPLYTIELFRQATSHITKHTFISSLSYYCPSMAFAYKSIALSIITQLCLVSCVLSQQNETKFLYHGFFEANLLKYGSSKILPSGILELTNTSRRQMGQAFYGFPIPFNKTKSLNSLSFSTSFVFSIDAPGHGLTFLISPSMDFTQAMPSQFLGLFNTSNNGNSTNRILAVEFDTVKSNEFLDVDDNHVGIDVNGLVSVESAPASFFSNKQSKNISLKLSSKDPIRAWIEYNGGEMLLNVTLAPLDISKPKFPLLSRKMNLSEIFLSEKMYVGFSASTGKITGNHYVTGWSFSREGKAQEFDLTLLPSLSTPSPSDFDDIDPILDPSTDSASLNPYRTKLICTLAIIIFMICN</sequence>
<dbReference type="GO" id="GO:0016301">
    <property type="term" value="F:kinase activity"/>
    <property type="evidence" value="ECO:0007669"/>
    <property type="project" value="UniProtKB-KW"/>
</dbReference>
<keyword evidence="2" id="KW-0430">Lectin</keyword>
<dbReference type="PANTHER" id="PTHR32401">
    <property type="entry name" value="CONCANAVALIN A-LIKE LECTIN FAMILY PROTEIN"/>
    <property type="match status" value="1"/>
</dbReference>
<comment type="similarity">
    <text evidence="1">Belongs to the leguminous lectin family.</text>
</comment>
<evidence type="ECO:0000256" key="2">
    <source>
        <dbReference type="ARBA" id="ARBA00022734"/>
    </source>
</evidence>
<evidence type="ECO:0000256" key="1">
    <source>
        <dbReference type="ARBA" id="ARBA00007606"/>
    </source>
</evidence>
<dbReference type="InterPro" id="IPR001220">
    <property type="entry name" value="Legume_lectin_dom"/>
</dbReference>
<dbReference type="InterPro" id="IPR019825">
    <property type="entry name" value="Lectin_legB_Mn/Ca_BS"/>
</dbReference>
<keyword evidence="6" id="KW-1185">Reference proteome</keyword>
<evidence type="ECO:0000256" key="4">
    <source>
        <dbReference type="ARBA" id="ARBA00048679"/>
    </source>
</evidence>
<comment type="catalytic activity">
    <reaction evidence="4">
        <text>L-seryl-[protein] + ATP = O-phospho-L-seryl-[protein] + ADP + H(+)</text>
        <dbReference type="Rhea" id="RHEA:17989"/>
        <dbReference type="Rhea" id="RHEA-COMP:9863"/>
        <dbReference type="Rhea" id="RHEA-COMP:11604"/>
        <dbReference type="ChEBI" id="CHEBI:15378"/>
        <dbReference type="ChEBI" id="CHEBI:29999"/>
        <dbReference type="ChEBI" id="CHEBI:30616"/>
        <dbReference type="ChEBI" id="CHEBI:83421"/>
        <dbReference type="ChEBI" id="CHEBI:456216"/>
        <dbReference type="EC" id="2.7.11.1"/>
    </reaction>
</comment>
<dbReference type="Gene3D" id="2.60.120.200">
    <property type="match status" value="1"/>
</dbReference>
<dbReference type="InterPro" id="IPR050258">
    <property type="entry name" value="Leguminous_Lectin"/>
</dbReference>
<comment type="catalytic activity">
    <reaction evidence="3">
        <text>L-threonyl-[protein] + ATP = O-phospho-L-threonyl-[protein] + ADP + H(+)</text>
        <dbReference type="Rhea" id="RHEA:46608"/>
        <dbReference type="Rhea" id="RHEA-COMP:11060"/>
        <dbReference type="Rhea" id="RHEA-COMP:11605"/>
        <dbReference type="ChEBI" id="CHEBI:15378"/>
        <dbReference type="ChEBI" id="CHEBI:30013"/>
        <dbReference type="ChEBI" id="CHEBI:30616"/>
        <dbReference type="ChEBI" id="CHEBI:61977"/>
        <dbReference type="ChEBI" id="CHEBI:456216"/>
        <dbReference type="EC" id="2.7.11.1"/>
    </reaction>
</comment>
<feature type="domain" description="Legume lectin" evidence="5">
    <location>
        <begin position="61"/>
        <end position="304"/>
    </location>
</feature>
<dbReference type="Proteomes" id="UP000694864">
    <property type="component" value="Chromosome 17"/>
</dbReference>
<keyword evidence="7" id="KW-0418">Kinase</keyword>
<gene>
    <name evidence="7" type="primary">LOC104759106</name>
</gene>
<name>A0ABM0X484_CAMSA</name>
<dbReference type="InterPro" id="IPR013320">
    <property type="entry name" value="ConA-like_dom_sf"/>
</dbReference>
<reference evidence="7" key="2">
    <citation type="submission" date="2025-08" db="UniProtKB">
        <authorList>
            <consortium name="RefSeq"/>
        </authorList>
    </citation>
    <scope>IDENTIFICATION</scope>
    <source>
        <tissue evidence="7">Leaf</tissue>
    </source>
</reference>
<keyword evidence="7" id="KW-0808">Transferase</keyword>
<organism evidence="6 7">
    <name type="scientific">Camelina sativa</name>
    <name type="common">False flax</name>
    <name type="synonym">Myagrum sativum</name>
    <dbReference type="NCBI Taxonomy" id="90675"/>
    <lineage>
        <taxon>Eukaryota</taxon>
        <taxon>Viridiplantae</taxon>
        <taxon>Streptophyta</taxon>
        <taxon>Embryophyta</taxon>
        <taxon>Tracheophyta</taxon>
        <taxon>Spermatophyta</taxon>
        <taxon>Magnoliopsida</taxon>
        <taxon>eudicotyledons</taxon>
        <taxon>Gunneridae</taxon>
        <taxon>Pentapetalae</taxon>
        <taxon>rosids</taxon>
        <taxon>malvids</taxon>
        <taxon>Brassicales</taxon>
        <taxon>Brassicaceae</taxon>
        <taxon>Camelineae</taxon>
        <taxon>Camelina</taxon>
    </lineage>
</organism>
<evidence type="ECO:0000259" key="5">
    <source>
        <dbReference type="Pfam" id="PF00139"/>
    </source>
</evidence>
<dbReference type="SUPFAM" id="SSF49899">
    <property type="entry name" value="Concanavalin A-like lectins/glucanases"/>
    <property type="match status" value="1"/>
</dbReference>